<evidence type="ECO:0000256" key="3">
    <source>
        <dbReference type="RuleBase" id="RU362073"/>
    </source>
</evidence>
<feature type="domain" description="Flagellin N-terminal" evidence="4">
    <location>
        <begin position="9"/>
        <end position="132"/>
    </location>
</feature>
<evidence type="ECO:0000256" key="1">
    <source>
        <dbReference type="ARBA" id="ARBA00005709"/>
    </source>
</evidence>
<accession>A0ABP7HQF1</accession>
<proteinExistence type="inferred from homology"/>
<keyword evidence="7" id="KW-1185">Reference proteome</keyword>
<feature type="domain" description="Flagellin C-terminal" evidence="5">
    <location>
        <begin position="216"/>
        <end position="295"/>
    </location>
</feature>
<comment type="function">
    <text evidence="3">Flagellin is the subunit protein which polymerizes to form the filaments of bacterial flagella.</text>
</comment>
<comment type="caution">
    <text evidence="6">The sequence shown here is derived from an EMBL/GenBank/DDBJ whole genome shotgun (WGS) entry which is preliminary data.</text>
</comment>
<keyword evidence="6" id="KW-0969">Cilium</keyword>
<comment type="subcellular location">
    <subcellularLocation>
        <location evidence="3">Secreted</location>
    </subcellularLocation>
    <subcellularLocation>
        <location evidence="3">Bacterial flagellum</location>
    </subcellularLocation>
</comment>
<evidence type="ECO:0000259" key="4">
    <source>
        <dbReference type="Pfam" id="PF00669"/>
    </source>
</evidence>
<evidence type="ECO:0000256" key="2">
    <source>
        <dbReference type="ARBA" id="ARBA00023143"/>
    </source>
</evidence>
<protein>
    <recommendedName>
        <fullName evidence="3">Flagellin</fullName>
    </recommendedName>
</protein>
<evidence type="ECO:0000313" key="6">
    <source>
        <dbReference type="EMBL" id="GAA3801818.1"/>
    </source>
</evidence>
<keyword evidence="3" id="KW-0964">Secreted</keyword>
<sequence>MTIGRVTQRMLAQNSLGSVQSGLGRLAKVQEQLTTGRVLNRPSDSPTATTAAMRIRSERAAQEQYARNAQDGLGWLTQIDSTLGSVTDTVRRAREVGLQGNNTGSVGQVARDALATEVDGLRADLVSQANSTYLDRPVFGGITSGSKAYDDAGNFVGVVGNVNRRVGDGVVVKVDVDGNTVFGDGATSVFAELDGLSAALRSGNTTAIGASLDALAARLDTVTSARTAVGATQNRVERAAQSATDAKAALDGDLSNVENADLAATTVELQLAEVSYQASLAATSRVLQPSLVDFLR</sequence>
<evidence type="ECO:0000259" key="5">
    <source>
        <dbReference type="Pfam" id="PF00700"/>
    </source>
</evidence>
<comment type="similarity">
    <text evidence="1 3">Belongs to the bacterial flagellin family.</text>
</comment>
<dbReference type="Gene3D" id="1.20.1330.10">
    <property type="entry name" value="f41 fragment of flagellin, N-terminal domain"/>
    <property type="match status" value="1"/>
</dbReference>
<name>A0ABP7HQF1_9ACTN</name>
<keyword evidence="6" id="KW-0282">Flagellum</keyword>
<dbReference type="SUPFAM" id="SSF64518">
    <property type="entry name" value="Phase 1 flagellin"/>
    <property type="match status" value="1"/>
</dbReference>
<dbReference type="EMBL" id="BAABAH010000001">
    <property type="protein sequence ID" value="GAA3801818.1"/>
    <property type="molecule type" value="Genomic_DNA"/>
</dbReference>
<dbReference type="InterPro" id="IPR001492">
    <property type="entry name" value="Flagellin"/>
</dbReference>
<reference evidence="7" key="1">
    <citation type="journal article" date="2019" name="Int. J. Syst. Evol. Microbiol.">
        <title>The Global Catalogue of Microorganisms (GCM) 10K type strain sequencing project: providing services to taxonomists for standard genome sequencing and annotation.</title>
        <authorList>
            <consortium name="The Broad Institute Genomics Platform"/>
            <consortium name="The Broad Institute Genome Sequencing Center for Infectious Disease"/>
            <person name="Wu L."/>
            <person name="Ma J."/>
        </authorList>
    </citation>
    <scope>NUCLEOTIDE SEQUENCE [LARGE SCALE GENOMIC DNA]</scope>
    <source>
        <strain evidence="7">JCM 16953</strain>
    </source>
</reference>
<dbReference type="Proteomes" id="UP001501821">
    <property type="component" value="Unassembled WGS sequence"/>
</dbReference>
<dbReference type="PANTHER" id="PTHR42792:SF1">
    <property type="entry name" value="FLAGELLAR HOOK-ASSOCIATED PROTEIN 3"/>
    <property type="match status" value="1"/>
</dbReference>
<dbReference type="RefSeq" id="WP_344771798.1">
    <property type="nucleotide sequence ID" value="NZ_BAABAH010000001.1"/>
</dbReference>
<dbReference type="InterPro" id="IPR001029">
    <property type="entry name" value="Flagellin_N"/>
</dbReference>
<dbReference type="InterPro" id="IPR046358">
    <property type="entry name" value="Flagellin_C"/>
</dbReference>
<dbReference type="PANTHER" id="PTHR42792">
    <property type="entry name" value="FLAGELLIN"/>
    <property type="match status" value="1"/>
</dbReference>
<organism evidence="6 7">
    <name type="scientific">Nocardioides panacisoli</name>
    <dbReference type="NCBI Taxonomy" id="627624"/>
    <lineage>
        <taxon>Bacteria</taxon>
        <taxon>Bacillati</taxon>
        <taxon>Actinomycetota</taxon>
        <taxon>Actinomycetes</taxon>
        <taxon>Propionibacteriales</taxon>
        <taxon>Nocardioidaceae</taxon>
        <taxon>Nocardioides</taxon>
    </lineage>
</organism>
<keyword evidence="2 3" id="KW-0975">Bacterial flagellum</keyword>
<evidence type="ECO:0000313" key="7">
    <source>
        <dbReference type="Proteomes" id="UP001501821"/>
    </source>
</evidence>
<gene>
    <name evidence="6" type="primary">flgL</name>
    <name evidence="6" type="ORF">GCM10022242_01000</name>
</gene>
<dbReference type="Pfam" id="PF00669">
    <property type="entry name" value="Flagellin_N"/>
    <property type="match status" value="1"/>
</dbReference>
<dbReference type="Pfam" id="PF00700">
    <property type="entry name" value="Flagellin_C"/>
    <property type="match status" value="1"/>
</dbReference>
<keyword evidence="6" id="KW-0966">Cell projection</keyword>